<keyword evidence="3" id="KW-1185">Reference proteome</keyword>
<dbReference type="RefSeq" id="XP_062649929.1">
    <property type="nucleotide sequence ID" value="XM_062796957.1"/>
</dbReference>
<dbReference type="Gene3D" id="3.10.129.10">
    <property type="entry name" value="Hotdog Thioesterase"/>
    <property type="match status" value="1"/>
</dbReference>
<comment type="caution">
    <text evidence="2">The sequence shown here is derived from an EMBL/GenBank/DDBJ whole genome shotgun (WGS) entry which is preliminary data.</text>
</comment>
<dbReference type="InterPro" id="IPR006683">
    <property type="entry name" value="Thioestr_dom"/>
</dbReference>
<name>A0AAN6Z6A6_9PEZI</name>
<evidence type="ECO:0000259" key="1">
    <source>
        <dbReference type="Pfam" id="PF03061"/>
    </source>
</evidence>
<dbReference type="Proteomes" id="UP001302602">
    <property type="component" value="Unassembled WGS sequence"/>
</dbReference>
<organism evidence="2 3">
    <name type="scientific">Parathielavia appendiculata</name>
    <dbReference type="NCBI Taxonomy" id="2587402"/>
    <lineage>
        <taxon>Eukaryota</taxon>
        <taxon>Fungi</taxon>
        <taxon>Dikarya</taxon>
        <taxon>Ascomycota</taxon>
        <taxon>Pezizomycotina</taxon>
        <taxon>Sordariomycetes</taxon>
        <taxon>Sordariomycetidae</taxon>
        <taxon>Sordariales</taxon>
        <taxon>Chaetomiaceae</taxon>
        <taxon>Parathielavia</taxon>
    </lineage>
</organism>
<dbReference type="AlphaFoldDB" id="A0AAN6Z6A6"/>
<dbReference type="InterPro" id="IPR052061">
    <property type="entry name" value="PTE-AB_protein"/>
</dbReference>
<sequence length="61" mass="6809">MTISFLKPARLPGAFIVRARVVKKQGRKLWVRGTLEDGDGEVKAESEALLMDQTPGRRSKL</sequence>
<evidence type="ECO:0000313" key="3">
    <source>
        <dbReference type="Proteomes" id="UP001302602"/>
    </source>
</evidence>
<dbReference type="GeneID" id="87833725"/>
<protein>
    <recommendedName>
        <fullName evidence="1">Thioesterase domain-containing protein</fullName>
    </recommendedName>
</protein>
<feature type="domain" description="Thioesterase" evidence="1">
    <location>
        <begin position="1"/>
        <end position="42"/>
    </location>
</feature>
<dbReference type="SUPFAM" id="SSF54637">
    <property type="entry name" value="Thioesterase/thiol ester dehydrase-isomerase"/>
    <property type="match status" value="1"/>
</dbReference>
<reference evidence="2" key="1">
    <citation type="journal article" date="2023" name="Mol. Phylogenet. Evol.">
        <title>Genome-scale phylogeny and comparative genomics of the fungal order Sordariales.</title>
        <authorList>
            <person name="Hensen N."/>
            <person name="Bonometti L."/>
            <person name="Westerberg I."/>
            <person name="Brannstrom I.O."/>
            <person name="Guillou S."/>
            <person name="Cros-Aarteil S."/>
            <person name="Calhoun S."/>
            <person name="Haridas S."/>
            <person name="Kuo A."/>
            <person name="Mondo S."/>
            <person name="Pangilinan J."/>
            <person name="Riley R."/>
            <person name="LaButti K."/>
            <person name="Andreopoulos B."/>
            <person name="Lipzen A."/>
            <person name="Chen C."/>
            <person name="Yan M."/>
            <person name="Daum C."/>
            <person name="Ng V."/>
            <person name="Clum A."/>
            <person name="Steindorff A."/>
            <person name="Ohm R.A."/>
            <person name="Martin F."/>
            <person name="Silar P."/>
            <person name="Natvig D.O."/>
            <person name="Lalanne C."/>
            <person name="Gautier V."/>
            <person name="Ament-Velasquez S.L."/>
            <person name="Kruys A."/>
            <person name="Hutchinson M.I."/>
            <person name="Powell A.J."/>
            <person name="Barry K."/>
            <person name="Miller A.N."/>
            <person name="Grigoriev I.V."/>
            <person name="Debuchy R."/>
            <person name="Gladieux P."/>
            <person name="Hiltunen Thoren M."/>
            <person name="Johannesson H."/>
        </authorList>
    </citation>
    <scope>NUCLEOTIDE SEQUENCE</scope>
    <source>
        <strain evidence="2">CBS 731.68</strain>
    </source>
</reference>
<dbReference type="PANTHER" id="PTHR47260:SF3">
    <property type="entry name" value="THIOESTERASE FAMILY PROTEIN (AFU_ORTHOLOGUE AFUA_7G03960)"/>
    <property type="match status" value="1"/>
</dbReference>
<dbReference type="EMBL" id="MU853225">
    <property type="protein sequence ID" value="KAK4126158.1"/>
    <property type="molecule type" value="Genomic_DNA"/>
</dbReference>
<dbReference type="Pfam" id="PF03061">
    <property type="entry name" value="4HBT"/>
    <property type="match status" value="1"/>
</dbReference>
<accession>A0AAN6Z6A6</accession>
<evidence type="ECO:0000313" key="2">
    <source>
        <dbReference type="EMBL" id="KAK4126158.1"/>
    </source>
</evidence>
<gene>
    <name evidence="2" type="ORF">N657DRAFT_688758</name>
</gene>
<proteinExistence type="predicted"/>
<dbReference type="CDD" id="cd03443">
    <property type="entry name" value="PaaI_thioesterase"/>
    <property type="match status" value="1"/>
</dbReference>
<reference evidence="2" key="2">
    <citation type="submission" date="2023-05" db="EMBL/GenBank/DDBJ databases">
        <authorList>
            <consortium name="Lawrence Berkeley National Laboratory"/>
            <person name="Steindorff A."/>
            <person name="Hensen N."/>
            <person name="Bonometti L."/>
            <person name="Westerberg I."/>
            <person name="Brannstrom I.O."/>
            <person name="Guillou S."/>
            <person name="Cros-Aarteil S."/>
            <person name="Calhoun S."/>
            <person name="Haridas S."/>
            <person name="Kuo A."/>
            <person name="Mondo S."/>
            <person name="Pangilinan J."/>
            <person name="Riley R."/>
            <person name="Labutti K."/>
            <person name="Andreopoulos B."/>
            <person name="Lipzen A."/>
            <person name="Chen C."/>
            <person name="Yanf M."/>
            <person name="Daum C."/>
            <person name="Ng V."/>
            <person name="Clum A."/>
            <person name="Ohm R."/>
            <person name="Martin F."/>
            <person name="Silar P."/>
            <person name="Natvig D."/>
            <person name="Lalanne C."/>
            <person name="Gautier V."/>
            <person name="Ament-Velasquez S.L."/>
            <person name="Kruys A."/>
            <person name="Hutchinson M.I."/>
            <person name="Powell A.J."/>
            <person name="Barry K."/>
            <person name="Miller A.N."/>
            <person name="Grigoriev I.V."/>
            <person name="Debuchy R."/>
            <person name="Gladieux P."/>
            <person name="Thoren M.H."/>
            <person name="Johannesson H."/>
        </authorList>
    </citation>
    <scope>NUCLEOTIDE SEQUENCE</scope>
    <source>
        <strain evidence="2">CBS 731.68</strain>
    </source>
</reference>
<dbReference type="PANTHER" id="PTHR47260">
    <property type="entry name" value="UPF0644 PROTEIN PB2B4.06"/>
    <property type="match status" value="1"/>
</dbReference>
<dbReference type="InterPro" id="IPR029069">
    <property type="entry name" value="HotDog_dom_sf"/>
</dbReference>